<protein>
    <submittedName>
        <fullName evidence="2">Uncharacterized protein</fullName>
    </submittedName>
</protein>
<dbReference type="AlphaFoldDB" id="A0A8K0R483"/>
<keyword evidence="3" id="KW-1185">Reference proteome</keyword>
<feature type="coiled-coil region" evidence="1">
    <location>
        <begin position="77"/>
        <end position="111"/>
    </location>
</feature>
<reference evidence="2" key="1">
    <citation type="journal article" date="2021" name="Nat. Commun.">
        <title>Genetic determinants of endophytism in the Arabidopsis root mycobiome.</title>
        <authorList>
            <person name="Mesny F."/>
            <person name="Miyauchi S."/>
            <person name="Thiergart T."/>
            <person name="Pickel B."/>
            <person name="Atanasova L."/>
            <person name="Karlsson M."/>
            <person name="Huettel B."/>
            <person name="Barry K.W."/>
            <person name="Haridas S."/>
            <person name="Chen C."/>
            <person name="Bauer D."/>
            <person name="Andreopoulos W."/>
            <person name="Pangilinan J."/>
            <person name="LaButti K."/>
            <person name="Riley R."/>
            <person name="Lipzen A."/>
            <person name="Clum A."/>
            <person name="Drula E."/>
            <person name="Henrissat B."/>
            <person name="Kohler A."/>
            <person name="Grigoriev I.V."/>
            <person name="Martin F.M."/>
            <person name="Hacquard S."/>
        </authorList>
    </citation>
    <scope>NUCLEOTIDE SEQUENCE</scope>
    <source>
        <strain evidence="2">MPI-SDFR-AT-0120</strain>
    </source>
</reference>
<organism evidence="2 3">
    <name type="scientific">Paraphoma chrysanthemicola</name>
    <dbReference type="NCBI Taxonomy" id="798071"/>
    <lineage>
        <taxon>Eukaryota</taxon>
        <taxon>Fungi</taxon>
        <taxon>Dikarya</taxon>
        <taxon>Ascomycota</taxon>
        <taxon>Pezizomycotina</taxon>
        <taxon>Dothideomycetes</taxon>
        <taxon>Pleosporomycetidae</taxon>
        <taxon>Pleosporales</taxon>
        <taxon>Pleosporineae</taxon>
        <taxon>Phaeosphaeriaceae</taxon>
        <taxon>Paraphoma</taxon>
    </lineage>
</organism>
<evidence type="ECO:0000313" key="3">
    <source>
        <dbReference type="Proteomes" id="UP000813461"/>
    </source>
</evidence>
<dbReference type="EMBL" id="JAGMVJ010000013">
    <property type="protein sequence ID" value="KAH7083742.1"/>
    <property type="molecule type" value="Genomic_DNA"/>
</dbReference>
<gene>
    <name evidence="2" type="ORF">FB567DRAFT_529837</name>
</gene>
<dbReference type="PANTHER" id="PTHR41390">
    <property type="entry name" value="CHROMOSOME 7, WHOLE GENOME SHOTGUN SEQUENCE"/>
    <property type="match status" value="1"/>
</dbReference>
<evidence type="ECO:0000313" key="2">
    <source>
        <dbReference type="EMBL" id="KAH7083742.1"/>
    </source>
</evidence>
<dbReference type="OrthoDB" id="5565730at2759"/>
<comment type="caution">
    <text evidence="2">The sequence shown here is derived from an EMBL/GenBank/DDBJ whole genome shotgun (WGS) entry which is preliminary data.</text>
</comment>
<accession>A0A8K0R483</accession>
<keyword evidence="1" id="KW-0175">Coiled coil</keyword>
<dbReference type="PANTHER" id="PTHR41390:SF1">
    <property type="entry name" value="NADH-UBIQUINONE OXIDOREDUCTASE 213 KDA SUBUNIT"/>
    <property type="match status" value="1"/>
</dbReference>
<name>A0A8K0R483_9PLEO</name>
<sequence length="111" mass="13250">MFTLFGWTGQQTYNYLDKRNSRELREQADLKSQADYKPKDTLVQKIAKSKWSPMSVLTDEQYEEMLQEKLLRFEAEIALIDERIEGVKKQAIEAEAQRKLHEQQRQVKEEK</sequence>
<proteinExistence type="predicted"/>
<dbReference type="Proteomes" id="UP000813461">
    <property type="component" value="Unassembled WGS sequence"/>
</dbReference>
<evidence type="ECO:0000256" key="1">
    <source>
        <dbReference type="SAM" id="Coils"/>
    </source>
</evidence>